<reference evidence="3 7" key="1">
    <citation type="submission" date="2018-08" db="EMBL/GenBank/DDBJ databases">
        <title>Draft genome of Streptococcus sp .nov. Z2.</title>
        <authorList>
            <person name="Tian Z."/>
        </authorList>
    </citation>
    <scope>NUCLEOTIDE SEQUENCE [LARGE SCALE GENOMIC DNA]</scope>
    <source>
        <strain evidence="3 7">Z2</strain>
    </source>
</reference>
<dbReference type="PROSITE" id="PS51257">
    <property type="entry name" value="PROKAR_LIPOPROTEIN"/>
    <property type="match status" value="1"/>
</dbReference>
<dbReference type="EMBL" id="QVQY01000015">
    <property type="protein sequence ID" value="RFU50852.1"/>
    <property type="molecule type" value="Genomic_DNA"/>
</dbReference>
<evidence type="ECO:0000313" key="5">
    <source>
        <dbReference type="Proteomes" id="UP000246115"/>
    </source>
</evidence>
<protein>
    <recommendedName>
        <fullName evidence="8">DUF4386 domain-containing protein</fullName>
    </recommendedName>
</protein>
<evidence type="ECO:0000256" key="1">
    <source>
        <dbReference type="SAM" id="Phobius"/>
    </source>
</evidence>
<evidence type="ECO:0008006" key="8">
    <source>
        <dbReference type="Google" id="ProtNLM"/>
    </source>
</evidence>
<evidence type="ECO:0000313" key="2">
    <source>
        <dbReference type="EMBL" id="AXQ77706.1"/>
    </source>
</evidence>
<sequence>MKEQVFKQNRKYFSVLGMFLAGCLIYMVVRIGFLYFSFQLEMTNSLQQTVERHSSLLMAVDELLMFSTILFGSTFYNVRKLYFQNKKILTGLLVTSFILMLMVWLLIVVKTGRLIYPVNGLPVVTGDNLSAALAEIYAAWHLCDILLGLFMISWAGLLSRPLWKYSGIIIGLIQVFCTYFGQSTKPIPLLMAVILSTIWLLKQWRYFKR</sequence>
<reference evidence="2" key="4">
    <citation type="journal article" date="2019" name="Int. J. Syst. Evol. Microbiol.">
        <title>Streptococcus chenjunshii sp. nov. isolated from feces of Tibetan antelopes.</title>
        <authorList>
            <person name="Tian Z."/>
            <person name="Lu S."/>
            <person name="Jin D."/>
            <person name="Yang J."/>
            <person name="Pu J."/>
            <person name="Lai X.H."/>
            <person name="Bai X.N."/>
            <person name="Wu X.M."/>
            <person name="Li J."/>
            <person name="Wang S."/>
            <person name="Xu J."/>
        </authorList>
    </citation>
    <scope>NUCLEOTIDE SEQUENCE</scope>
    <source>
        <strain evidence="2">Z15</strain>
    </source>
</reference>
<dbReference type="KEGG" id="schj:DDV21_000745"/>
<evidence type="ECO:0000313" key="3">
    <source>
        <dbReference type="EMBL" id="RFU50852.1"/>
    </source>
</evidence>
<feature type="transmembrane region" description="Helical" evidence="1">
    <location>
        <begin position="56"/>
        <end position="76"/>
    </location>
</feature>
<keyword evidence="1" id="KW-1133">Transmembrane helix</keyword>
<evidence type="ECO:0000313" key="4">
    <source>
        <dbReference type="EMBL" id="RFU52998.1"/>
    </source>
</evidence>
<feature type="transmembrane region" description="Helical" evidence="1">
    <location>
        <begin position="129"/>
        <end position="150"/>
    </location>
</feature>
<dbReference type="Proteomes" id="UP000246115">
    <property type="component" value="Chromosome"/>
</dbReference>
<dbReference type="RefSeq" id="WP_116878372.1">
    <property type="nucleotide sequence ID" value="NZ_CP031733.1"/>
</dbReference>
<feature type="transmembrane region" description="Helical" evidence="1">
    <location>
        <begin position="12"/>
        <end position="36"/>
    </location>
</feature>
<reference evidence="4 6" key="2">
    <citation type="submission" date="2018-08" db="EMBL/GenBank/DDBJ databases">
        <title>Draft genome of Streptococcus sp. nov. Z1.</title>
        <authorList>
            <person name="Tian Z."/>
        </authorList>
    </citation>
    <scope>NUCLEOTIDE SEQUENCE [LARGE SCALE GENOMIC DNA]</scope>
    <source>
        <strain evidence="4">Z1</strain>
        <strain evidence="6">Z1(2018)</strain>
    </source>
</reference>
<evidence type="ECO:0000313" key="6">
    <source>
        <dbReference type="Proteomes" id="UP000262901"/>
    </source>
</evidence>
<proteinExistence type="predicted"/>
<feature type="transmembrane region" description="Helical" evidence="1">
    <location>
        <begin position="187"/>
        <end position="204"/>
    </location>
</feature>
<keyword evidence="7" id="KW-1185">Reference proteome</keyword>
<dbReference type="EMBL" id="QVQZ01000014">
    <property type="protein sequence ID" value="RFU52998.1"/>
    <property type="molecule type" value="Genomic_DNA"/>
</dbReference>
<gene>
    <name evidence="2" type="ORF">DDV21_000745</name>
    <name evidence="3" type="ORF">DDV22_06590</name>
    <name evidence="4" type="ORF">DDV23_06850</name>
</gene>
<accession>A0A346N9L1</accession>
<dbReference type="AlphaFoldDB" id="A0A372KN44"/>
<keyword evidence="1" id="KW-0472">Membrane</keyword>
<organism evidence="4 6">
    <name type="scientific">Streptococcus chenjunshii</name>
    <dbReference type="NCBI Taxonomy" id="2173853"/>
    <lineage>
        <taxon>Bacteria</taxon>
        <taxon>Bacillati</taxon>
        <taxon>Bacillota</taxon>
        <taxon>Bacilli</taxon>
        <taxon>Lactobacillales</taxon>
        <taxon>Streptococcaceae</taxon>
        <taxon>Streptococcus</taxon>
    </lineage>
</organism>
<reference evidence="5" key="3">
    <citation type="submission" date="2018-08" db="EMBL/GenBank/DDBJ databases">
        <title>Streptococcus chenjunshii sp. nov., isolated from stools sample of the Tibetan antelope in the Qinghai-Tibet plateau, China.</title>
        <authorList>
            <person name="Tian Z."/>
        </authorList>
    </citation>
    <scope>NUCLEOTIDE SEQUENCE [LARGE SCALE GENOMIC DNA]</scope>
    <source>
        <strain evidence="5">Z15</strain>
    </source>
</reference>
<accession>A0A372KN44</accession>
<dbReference type="Proteomes" id="UP000264056">
    <property type="component" value="Unassembled WGS sequence"/>
</dbReference>
<keyword evidence="1" id="KW-0812">Transmembrane</keyword>
<dbReference type="Proteomes" id="UP000262901">
    <property type="component" value="Unassembled WGS sequence"/>
</dbReference>
<name>A0A372KN44_9STRE</name>
<feature type="transmembrane region" description="Helical" evidence="1">
    <location>
        <begin position="88"/>
        <end position="109"/>
    </location>
</feature>
<dbReference type="EMBL" id="CP031733">
    <property type="protein sequence ID" value="AXQ77706.1"/>
    <property type="molecule type" value="Genomic_DNA"/>
</dbReference>
<evidence type="ECO:0000313" key="7">
    <source>
        <dbReference type="Proteomes" id="UP000264056"/>
    </source>
</evidence>
<dbReference type="OrthoDB" id="5244335at2"/>
<feature type="transmembrane region" description="Helical" evidence="1">
    <location>
        <begin position="162"/>
        <end position="181"/>
    </location>
</feature>